<name>A0A1I4I5D7_9RHOB</name>
<dbReference type="InterPro" id="IPR004358">
    <property type="entry name" value="Sig_transdc_His_kin-like_C"/>
</dbReference>
<evidence type="ECO:0000256" key="7">
    <source>
        <dbReference type="ARBA" id="ARBA00022741"/>
    </source>
</evidence>
<evidence type="ECO:0000256" key="12">
    <source>
        <dbReference type="PROSITE-ProRule" id="PRU00110"/>
    </source>
</evidence>
<evidence type="ECO:0000313" key="20">
    <source>
        <dbReference type="Proteomes" id="UP000199144"/>
    </source>
</evidence>
<feature type="domain" description="HPt" evidence="18">
    <location>
        <begin position="756"/>
        <end position="854"/>
    </location>
</feature>
<dbReference type="InterPro" id="IPR008207">
    <property type="entry name" value="Sig_transdc_His_kin_Hpt_dom"/>
</dbReference>
<dbReference type="EMBL" id="FOTQ01000001">
    <property type="protein sequence ID" value="SFL49529.1"/>
    <property type="molecule type" value="Genomic_DNA"/>
</dbReference>
<dbReference type="Proteomes" id="UP000199144">
    <property type="component" value="Unassembled WGS sequence"/>
</dbReference>
<sequence length="854" mass="92474">MARRGITIFRRGWRLGSFLALLAGILLVLAVFVSIEVRTNLNRLNSASSDNIQWTLSQIEVEMLELTGALIEARYQDTPDLERIRLEFDILYSRVQSLHGSPVYGQITEYPPFRASLDATQSFLDETVPLMDGPDAALRSALPTLGTTAKNLRNDVRKLAVVGIGGFAQKSDERRADVANTLIRLAALAVMLLGALVALIFYMLSILRKARARGAALSRANKRTNTILTTSLDGVIVADPSGWVIEFNPAAQDIFGMTQEQARRHRISDLFLTDALLPSRLIRQDKASEAPKNPIIGQGRIQLDAVRANGEVFPAEISVQSAFDGRHDLYIAFLHDISKRVADEQELVDARDRALAGEQAKADFLAVMSHEIRTPLNGLLGNLSLLGDTPLTPDQAQFTRNMEISGKILLRHVDSVLDIARFEADRSDPKTVPTNLTELVQNVVDSQLGLAERQGAALDWHWEGNALQWAEVAPAALEQVLLNLVGNAIKFTPKGRIIIELEATKPVASPQHLLEVRVIDTGIGIPESDLELVFQDFVTRDTSFGRLAGGTGLGLGIARRIVESMGGEIGVESTEDVGSVFWFRVPVTASASPDANEQSTGKLRAMRALDVLLVEDNQINRDVTCEMLRRAGHKVVCSPDGASGVENARAKRFDLILMDISMPVMDGFQATEQIRNTPGASRDTPIIAFSANVLPSDREKIAQAGMNGLLSKPLILDHLKSAIAGVFDSAMATAPSDVTGALIDLPHLTATREELGDEVFASLLTRFVAELNETVDALTSGAPDHPPLPEIAASSHKAAGSAVFFGATRLHGALARIETAAKAGQSETITQELRALPGLWTATGTALHSHLPDM</sequence>
<dbReference type="CDD" id="cd00082">
    <property type="entry name" value="HisKA"/>
    <property type="match status" value="1"/>
</dbReference>
<feature type="modified residue" description="Phosphohistidine" evidence="12">
    <location>
        <position position="796"/>
    </location>
</feature>
<dbReference type="InterPro" id="IPR005467">
    <property type="entry name" value="His_kinase_dom"/>
</dbReference>
<keyword evidence="9 14" id="KW-1133">Transmembrane helix</keyword>
<feature type="transmembrane region" description="Helical" evidence="14">
    <location>
        <begin position="182"/>
        <end position="204"/>
    </location>
</feature>
<dbReference type="InterPro" id="IPR001789">
    <property type="entry name" value="Sig_transdc_resp-reg_receiver"/>
</dbReference>
<dbReference type="SUPFAM" id="SSF55785">
    <property type="entry name" value="PYP-like sensor domain (PAS domain)"/>
    <property type="match status" value="1"/>
</dbReference>
<keyword evidence="11 14" id="KW-0472">Membrane</keyword>
<dbReference type="SMART" id="SM00091">
    <property type="entry name" value="PAS"/>
    <property type="match status" value="1"/>
</dbReference>
<dbReference type="CDD" id="cd17546">
    <property type="entry name" value="REC_hyHK_CKI1_RcsC-like"/>
    <property type="match status" value="1"/>
</dbReference>
<organism evidence="19 20">
    <name type="scientific">Shimia aestuarii</name>
    <dbReference type="NCBI Taxonomy" id="254406"/>
    <lineage>
        <taxon>Bacteria</taxon>
        <taxon>Pseudomonadati</taxon>
        <taxon>Pseudomonadota</taxon>
        <taxon>Alphaproteobacteria</taxon>
        <taxon>Rhodobacterales</taxon>
        <taxon>Roseobacteraceae</taxon>
    </lineage>
</organism>
<dbReference type="Gene3D" id="1.10.287.130">
    <property type="match status" value="1"/>
</dbReference>
<dbReference type="PANTHER" id="PTHR45339">
    <property type="entry name" value="HYBRID SIGNAL TRANSDUCTION HISTIDINE KINASE J"/>
    <property type="match status" value="1"/>
</dbReference>
<evidence type="ECO:0000256" key="3">
    <source>
        <dbReference type="ARBA" id="ARBA00012438"/>
    </source>
</evidence>
<dbReference type="SMART" id="SM00448">
    <property type="entry name" value="REC"/>
    <property type="match status" value="1"/>
</dbReference>
<comment type="catalytic activity">
    <reaction evidence="1">
        <text>ATP + protein L-histidine = ADP + protein N-phospho-L-histidine.</text>
        <dbReference type="EC" id="2.7.13.3"/>
    </reaction>
</comment>
<evidence type="ECO:0000313" key="19">
    <source>
        <dbReference type="EMBL" id="SFL49529.1"/>
    </source>
</evidence>
<dbReference type="GO" id="GO:0000155">
    <property type="term" value="F:phosphorelay sensor kinase activity"/>
    <property type="evidence" value="ECO:0007669"/>
    <property type="project" value="InterPro"/>
</dbReference>
<evidence type="ECO:0000259" key="16">
    <source>
        <dbReference type="PROSITE" id="PS50110"/>
    </source>
</evidence>
<evidence type="ECO:0000256" key="4">
    <source>
        <dbReference type="ARBA" id="ARBA00022475"/>
    </source>
</evidence>
<dbReference type="PANTHER" id="PTHR45339:SF1">
    <property type="entry name" value="HYBRID SIGNAL TRANSDUCTION HISTIDINE KINASE J"/>
    <property type="match status" value="1"/>
</dbReference>
<dbReference type="PROSITE" id="PS50110">
    <property type="entry name" value="RESPONSE_REGULATORY"/>
    <property type="match status" value="1"/>
</dbReference>
<keyword evidence="4" id="KW-1003">Cell membrane</keyword>
<evidence type="ECO:0000256" key="6">
    <source>
        <dbReference type="ARBA" id="ARBA00022692"/>
    </source>
</evidence>
<dbReference type="SMART" id="SM00387">
    <property type="entry name" value="HATPase_c"/>
    <property type="match status" value="1"/>
</dbReference>
<dbReference type="PROSITE" id="PS50109">
    <property type="entry name" value="HIS_KIN"/>
    <property type="match status" value="1"/>
</dbReference>
<evidence type="ECO:0000256" key="13">
    <source>
        <dbReference type="PROSITE-ProRule" id="PRU00169"/>
    </source>
</evidence>
<dbReference type="InterPro" id="IPR000014">
    <property type="entry name" value="PAS"/>
</dbReference>
<dbReference type="Gene3D" id="3.30.450.20">
    <property type="entry name" value="PAS domain"/>
    <property type="match status" value="1"/>
</dbReference>
<dbReference type="SMART" id="SM00388">
    <property type="entry name" value="HisKA"/>
    <property type="match status" value="1"/>
</dbReference>
<dbReference type="InterPro" id="IPR036641">
    <property type="entry name" value="HPT_dom_sf"/>
</dbReference>
<keyword evidence="10" id="KW-0902">Two-component regulatory system</keyword>
<evidence type="ECO:0000256" key="10">
    <source>
        <dbReference type="ARBA" id="ARBA00023012"/>
    </source>
</evidence>
<dbReference type="OrthoDB" id="9801651at2"/>
<evidence type="ECO:0000256" key="8">
    <source>
        <dbReference type="ARBA" id="ARBA00022840"/>
    </source>
</evidence>
<dbReference type="SUPFAM" id="SSF47384">
    <property type="entry name" value="Homodimeric domain of signal transducing histidine kinase"/>
    <property type="match status" value="1"/>
</dbReference>
<dbReference type="InterPro" id="IPR003661">
    <property type="entry name" value="HisK_dim/P_dom"/>
</dbReference>
<dbReference type="Pfam" id="PF00512">
    <property type="entry name" value="HisKA"/>
    <property type="match status" value="1"/>
</dbReference>
<proteinExistence type="predicted"/>
<dbReference type="Gene3D" id="3.30.565.10">
    <property type="entry name" value="Histidine kinase-like ATPase, C-terminal domain"/>
    <property type="match status" value="1"/>
</dbReference>
<keyword evidence="20" id="KW-1185">Reference proteome</keyword>
<feature type="domain" description="PAS" evidence="17">
    <location>
        <begin position="220"/>
        <end position="261"/>
    </location>
</feature>
<evidence type="ECO:0000259" key="15">
    <source>
        <dbReference type="PROSITE" id="PS50109"/>
    </source>
</evidence>
<dbReference type="Gene3D" id="3.40.50.2300">
    <property type="match status" value="1"/>
</dbReference>
<dbReference type="GO" id="GO:0005886">
    <property type="term" value="C:plasma membrane"/>
    <property type="evidence" value="ECO:0007669"/>
    <property type="project" value="UniProtKB-SubCell"/>
</dbReference>
<keyword evidence="5 13" id="KW-0597">Phosphoprotein</keyword>
<evidence type="ECO:0000259" key="18">
    <source>
        <dbReference type="PROSITE" id="PS50894"/>
    </source>
</evidence>
<dbReference type="CDD" id="cd00130">
    <property type="entry name" value="PAS"/>
    <property type="match status" value="1"/>
</dbReference>
<evidence type="ECO:0000256" key="5">
    <source>
        <dbReference type="ARBA" id="ARBA00022553"/>
    </source>
</evidence>
<dbReference type="InterPro" id="IPR003594">
    <property type="entry name" value="HATPase_dom"/>
</dbReference>
<dbReference type="Pfam" id="PF02518">
    <property type="entry name" value="HATPase_c"/>
    <property type="match status" value="1"/>
</dbReference>
<dbReference type="Pfam" id="PF01627">
    <property type="entry name" value="Hpt"/>
    <property type="match status" value="1"/>
</dbReference>
<dbReference type="GO" id="GO:0005524">
    <property type="term" value="F:ATP binding"/>
    <property type="evidence" value="ECO:0007669"/>
    <property type="project" value="UniProtKB-KW"/>
</dbReference>
<dbReference type="SUPFAM" id="SSF52172">
    <property type="entry name" value="CheY-like"/>
    <property type="match status" value="1"/>
</dbReference>
<gene>
    <name evidence="19" type="ORF">SAMN04488042_101436</name>
</gene>
<evidence type="ECO:0000259" key="17">
    <source>
        <dbReference type="PROSITE" id="PS50112"/>
    </source>
</evidence>
<feature type="domain" description="Response regulatory" evidence="16">
    <location>
        <begin position="610"/>
        <end position="727"/>
    </location>
</feature>
<dbReference type="EC" id="2.7.13.3" evidence="3"/>
<keyword evidence="8" id="KW-0067">ATP-binding</keyword>
<evidence type="ECO:0000256" key="2">
    <source>
        <dbReference type="ARBA" id="ARBA00004651"/>
    </source>
</evidence>
<keyword evidence="7" id="KW-0547">Nucleotide-binding</keyword>
<dbReference type="PROSITE" id="PS50894">
    <property type="entry name" value="HPT"/>
    <property type="match status" value="1"/>
</dbReference>
<evidence type="ECO:0000256" key="11">
    <source>
        <dbReference type="ARBA" id="ARBA00023136"/>
    </source>
</evidence>
<dbReference type="InterPro" id="IPR036890">
    <property type="entry name" value="HATPase_C_sf"/>
</dbReference>
<dbReference type="STRING" id="254406.SAMN04488042_101436"/>
<dbReference type="NCBIfam" id="TIGR00229">
    <property type="entry name" value="sensory_box"/>
    <property type="match status" value="1"/>
</dbReference>
<dbReference type="RefSeq" id="WP_093090440.1">
    <property type="nucleotide sequence ID" value="NZ_FOTQ01000001.1"/>
</dbReference>
<feature type="modified residue" description="4-aspartylphosphate" evidence="13">
    <location>
        <position position="659"/>
    </location>
</feature>
<reference evidence="19 20" key="1">
    <citation type="submission" date="2016-10" db="EMBL/GenBank/DDBJ databases">
        <authorList>
            <person name="de Groot N.N."/>
        </authorList>
    </citation>
    <scope>NUCLEOTIDE SEQUENCE [LARGE SCALE GENOMIC DNA]</scope>
    <source>
        <strain evidence="19 20">DSM 15283</strain>
    </source>
</reference>
<evidence type="ECO:0000256" key="1">
    <source>
        <dbReference type="ARBA" id="ARBA00000085"/>
    </source>
</evidence>
<dbReference type="AlphaFoldDB" id="A0A1I4I5D7"/>
<dbReference type="Pfam" id="PF13426">
    <property type="entry name" value="PAS_9"/>
    <property type="match status" value="1"/>
</dbReference>
<protein>
    <recommendedName>
        <fullName evidence="3">histidine kinase</fullName>
        <ecNumber evidence="3">2.7.13.3</ecNumber>
    </recommendedName>
</protein>
<feature type="domain" description="Histidine kinase" evidence="15">
    <location>
        <begin position="367"/>
        <end position="589"/>
    </location>
</feature>
<accession>A0A1I4I5D7</accession>
<dbReference type="SUPFAM" id="SSF47226">
    <property type="entry name" value="Histidine-containing phosphotransfer domain, HPT domain"/>
    <property type="match status" value="1"/>
</dbReference>
<dbReference type="InterPro" id="IPR035965">
    <property type="entry name" value="PAS-like_dom_sf"/>
</dbReference>
<evidence type="ECO:0000256" key="9">
    <source>
        <dbReference type="ARBA" id="ARBA00022989"/>
    </source>
</evidence>
<dbReference type="InterPro" id="IPR011006">
    <property type="entry name" value="CheY-like_superfamily"/>
</dbReference>
<dbReference type="Pfam" id="PF00072">
    <property type="entry name" value="Response_reg"/>
    <property type="match status" value="1"/>
</dbReference>
<dbReference type="PROSITE" id="PS50112">
    <property type="entry name" value="PAS"/>
    <property type="match status" value="1"/>
</dbReference>
<dbReference type="InterPro" id="IPR036097">
    <property type="entry name" value="HisK_dim/P_sf"/>
</dbReference>
<dbReference type="SUPFAM" id="SSF55874">
    <property type="entry name" value="ATPase domain of HSP90 chaperone/DNA topoisomerase II/histidine kinase"/>
    <property type="match status" value="1"/>
</dbReference>
<keyword evidence="6 14" id="KW-0812">Transmembrane</keyword>
<comment type="subcellular location">
    <subcellularLocation>
        <location evidence="2">Cell membrane</location>
        <topology evidence="2">Multi-pass membrane protein</topology>
    </subcellularLocation>
</comment>
<dbReference type="PRINTS" id="PR00344">
    <property type="entry name" value="BCTRLSENSOR"/>
</dbReference>
<dbReference type="Gene3D" id="1.20.120.160">
    <property type="entry name" value="HPT domain"/>
    <property type="match status" value="1"/>
</dbReference>
<evidence type="ECO:0000256" key="14">
    <source>
        <dbReference type="SAM" id="Phobius"/>
    </source>
</evidence>